<dbReference type="InterPro" id="IPR001173">
    <property type="entry name" value="Glyco_trans_2-like"/>
</dbReference>
<dbReference type="PANTHER" id="PTHR43685:SF2">
    <property type="entry name" value="GLYCOSYLTRANSFERASE 2-LIKE DOMAIN-CONTAINING PROTEIN"/>
    <property type="match status" value="1"/>
</dbReference>
<reference evidence="2 3" key="1">
    <citation type="submission" date="2021-03" db="EMBL/GenBank/DDBJ databases">
        <title>Genomic Encyclopedia of Type Strains, Phase IV (KMG-IV): sequencing the most valuable type-strain genomes for metagenomic binning, comparative biology and taxonomic classification.</title>
        <authorList>
            <person name="Goeker M."/>
        </authorList>
    </citation>
    <scope>NUCLEOTIDE SEQUENCE [LARGE SCALE GENOMIC DNA]</scope>
    <source>
        <strain evidence="2 3">DSM 14349</strain>
    </source>
</reference>
<organism evidence="2 3">
    <name type="scientific">Paenibacillus turicensis</name>
    <dbReference type="NCBI Taxonomy" id="160487"/>
    <lineage>
        <taxon>Bacteria</taxon>
        <taxon>Bacillati</taxon>
        <taxon>Bacillota</taxon>
        <taxon>Bacilli</taxon>
        <taxon>Bacillales</taxon>
        <taxon>Paenibacillaceae</taxon>
        <taxon>Paenibacillus</taxon>
    </lineage>
</organism>
<dbReference type="SUPFAM" id="SSF53448">
    <property type="entry name" value="Nucleotide-diphospho-sugar transferases"/>
    <property type="match status" value="1"/>
</dbReference>
<proteinExistence type="predicted"/>
<dbReference type="Proteomes" id="UP001519272">
    <property type="component" value="Unassembled WGS sequence"/>
</dbReference>
<dbReference type="CDD" id="cd00761">
    <property type="entry name" value="Glyco_tranf_GTA_type"/>
    <property type="match status" value="1"/>
</dbReference>
<dbReference type="RefSeq" id="WP_245251356.1">
    <property type="nucleotide sequence ID" value="NZ_JAGGKG010000008.1"/>
</dbReference>
<gene>
    <name evidence="2" type="ORF">J2Z32_001960</name>
</gene>
<sequence>MVVDLGIVMPVYKQKPEFLEAALQSVLNQTFQQFKFMIVIDGAPEMEPLIRSIIRDDHRVNIISYEKNQGVPHALNTGFAPLYQDKGIKFLTWVSSDNVYRPLFLEILYRALKNGPDELGIVYSSFQPIDNHNQPLYDEHALAALRNFQGKPKEALLDSSTIGVSFMYKAKYAKMVVGGYSLAPIEDYDYWLKLTDFCEIKYIPIELMDYRVNSTFSVSSQLKSVDAHRKWRHAFHLTRHNTRVRRGIAPEITFLFLLSEATTEAVTRIEDLYEQVFSNYICQVIDLSENYQVTTTLQQIPHPCTMFEWLPTWDKTTATVYTAKKVTTPYTMLLDLNPFDDVMNTQVLYDELRRADGSIWSTYYNEDNRTVGYRNENNLSPMQTNELFRTSKLIYFLEEKIMKLGEKL</sequence>
<comment type="caution">
    <text evidence="2">The sequence shown here is derived from an EMBL/GenBank/DDBJ whole genome shotgun (WGS) entry which is preliminary data.</text>
</comment>
<name>A0ABS4FRY2_9BACL</name>
<dbReference type="Gene3D" id="3.90.550.10">
    <property type="entry name" value="Spore Coat Polysaccharide Biosynthesis Protein SpsA, Chain A"/>
    <property type="match status" value="1"/>
</dbReference>
<protein>
    <submittedName>
        <fullName evidence="2">Glycosyltransferase involved in cell wall biosynthesis</fullName>
    </submittedName>
</protein>
<keyword evidence="3" id="KW-1185">Reference proteome</keyword>
<evidence type="ECO:0000259" key="1">
    <source>
        <dbReference type="Pfam" id="PF00535"/>
    </source>
</evidence>
<feature type="domain" description="Glycosyltransferase 2-like" evidence="1">
    <location>
        <begin position="7"/>
        <end position="171"/>
    </location>
</feature>
<dbReference type="Pfam" id="PF00535">
    <property type="entry name" value="Glycos_transf_2"/>
    <property type="match status" value="1"/>
</dbReference>
<dbReference type="PANTHER" id="PTHR43685">
    <property type="entry name" value="GLYCOSYLTRANSFERASE"/>
    <property type="match status" value="1"/>
</dbReference>
<dbReference type="EMBL" id="JAGGKG010000008">
    <property type="protein sequence ID" value="MBP1905330.1"/>
    <property type="molecule type" value="Genomic_DNA"/>
</dbReference>
<dbReference type="InterPro" id="IPR029044">
    <property type="entry name" value="Nucleotide-diphossugar_trans"/>
</dbReference>
<dbReference type="InterPro" id="IPR050834">
    <property type="entry name" value="Glycosyltransf_2"/>
</dbReference>
<evidence type="ECO:0000313" key="2">
    <source>
        <dbReference type="EMBL" id="MBP1905330.1"/>
    </source>
</evidence>
<accession>A0ABS4FRY2</accession>
<evidence type="ECO:0000313" key="3">
    <source>
        <dbReference type="Proteomes" id="UP001519272"/>
    </source>
</evidence>